<evidence type="ECO:0000313" key="2">
    <source>
        <dbReference type="Ensembl" id="ENSXCOP00000014553.1"/>
    </source>
</evidence>
<dbReference type="InterPro" id="IPR011029">
    <property type="entry name" value="DEATH-like_dom_sf"/>
</dbReference>
<keyword evidence="3" id="KW-1185">Reference proteome</keyword>
<dbReference type="Gene3D" id="1.10.533.10">
    <property type="entry name" value="Death Domain, Fas"/>
    <property type="match status" value="1"/>
</dbReference>
<dbReference type="SUPFAM" id="SSF47986">
    <property type="entry name" value="DEATH domain"/>
    <property type="match status" value="1"/>
</dbReference>
<dbReference type="Ensembl" id="ENSXCOT00000014738.1">
    <property type="protein sequence ID" value="ENSXCOP00000014553.1"/>
    <property type="gene ID" value="ENSXCOG00000011037.1"/>
</dbReference>
<dbReference type="SMART" id="SM01289">
    <property type="entry name" value="PYRIN"/>
    <property type="match status" value="1"/>
</dbReference>
<dbReference type="Pfam" id="PF02758">
    <property type="entry name" value="PYRIN"/>
    <property type="match status" value="1"/>
</dbReference>
<dbReference type="InterPro" id="IPR004020">
    <property type="entry name" value="DAPIN"/>
</dbReference>
<evidence type="ECO:0000313" key="3">
    <source>
        <dbReference type="Proteomes" id="UP000261380"/>
    </source>
</evidence>
<dbReference type="GeneTree" id="ENSGT01110000268473"/>
<name>A0A3B5LR35_9TELE</name>
<feature type="domain" description="Pyrin" evidence="1">
    <location>
        <begin position="1"/>
        <end position="48"/>
    </location>
</feature>
<sequence>LDLDSREMKYFHWYLHTSKDGFKPIKKGQLEDADRLDTVDLMVQTYASNTKTVTGKILEKINNNKGLLDGRKCLKHQSNIL</sequence>
<protein>
    <recommendedName>
        <fullName evidence="1">Pyrin domain-containing protein</fullName>
    </recommendedName>
</protein>
<dbReference type="STRING" id="32473.ENSXCOP00000014553"/>
<dbReference type="Proteomes" id="UP000261380">
    <property type="component" value="Unplaced"/>
</dbReference>
<dbReference type="PROSITE" id="PS50824">
    <property type="entry name" value="DAPIN"/>
    <property type="match status" value="1"/>
</dbReference>
<reference evidence="2" key="2">
    <citation type="submission" date="2025-09" db="UniProtKB">
        <authorList>
            <consortium name="Ensembl"/>
        </authorList>
    </citation>
    <scope>IDENTIFICATION</scope>
</reference>
<accession>A0A3B5LR35</accession>
<organism evidence="2 3">
    <name type="scientific">Xiphophorus couchianus</name>
    <name type="common">Monterrey platyfish</name>
    <dbReference type="NCBI Taxonomy" id="32473"/>
    <lineage>
        <taxon>Eukaryota</taxon>
        <taxon>Metazoa</taxon>
        <taxon>Chordata</taxon>
        <taxon>Craniata</taxon>
        <taxon>Vertebrata</taxon>
        <taxon>Euteleostomi</taxon>
        <taxon>Actinopterygii</taxon>
        <taxon>Neopterygii</taxon>
        <taxon>Teleostei</taxon>
        <taxon>Neoteleostei</taxon>
        <taxon>Acanthomorphata</taxon>
        <taxon>Ovalentaria</taxon>
        <taxon>Atherinomorphae</taxon>
        <taxon>Cyprinodontiformes</taxon>
        <taxon>Poeciliidae</taxon>
        <taxon>Poeciliinae</taxon>
        <taxon>Xiphophorus</taxon>
    </lineage>
</organism>
<dbReference type="AlphaFoldDB" id="A0A3B5LR35"/>
<evidence type="ECO:0000259" key="1">
    <source>
        <dbReference type="PROSITE" id="PS50824"/>
    </source>
</evidence>
<proteinExistence type="predicted"/>
<reference evidence="2" key="1">
    <citation type="submission" date="2025-08" db="UniProtKB">
        <authorList>
            <consortium name="Ensembl"/>
        </authorList>
    </citation>
    <scope>IDENTIFICATION</scope>
</reference>